<evidence type="ECO:0000256" key="1">
    <source>
        <dbReference type="ARBA" id="ARBA00004323"/>
    </source>
</evidence>
<evidence type="ECO:0000256" key="5">
    <source>
        <dbReference type="ARBA" id="ARBA00022989"/>
    </source>
</evidence>
<protein>
    <submittedName>
        <fullName evidence="10">Sulfotransferase family protein</fullName>
    </submittedName>
</protein>
<organism evidence="10 11">
    <name type="scientific">Nitzschia inconspicua</name>
    <dbReference type="NCBI Taxonomy" id="303405"/>
    <lineage>
        <taxon>Eukaryota</taxon>
        <taxon>Sar</taxon>
        <taxon>Stramenopiles</taxon>
        <taxon>Ochrophyta</taxon>
        <taxon>Bacillariophyta</taxon>
        <taxon>Bacillariophyceae</taxon>
        <taxon>Bacillariophycidae</taxon>
        <taxon>Bacillariales</taxon>
        <taxon>Bacillariaceae</taxon>
        <taxon>Nitzschia</taxon>
    </lineage>
</organism>
<evidence type="ECO:0000256" key="7">
    <source>
        <dbReference type="ARBA" id="ARBA00023136"/>
    </source>
</evidence>
<comment type="subcellular location">
    <subcellularLocation>
        <location evidence="1">Golgi apparatus membrane</location>
        <topology evidence="1">Single-pass type II membrane protein</topology>
    </subcellularLocation>
</comment>
<dbReference type="AlphaFoldDB" id="A0A9K3KVT2"/>
<keyword evidence="11" id="KW-1185">Reference proteome</keyword>
<evidence type="ECO:0000256" key="8">
    <source>
        <dbReference type="ARBA" id="ARBA00023180"/>
    </source>
</evidence>
<dbReference type="InterPro" id="IPR018011">
    <property type="entry name" value="Carb_sulfotrans_8-10"/>
</dbReference>
<evidence type="ECO:0000256" key="2">
    <source>
        <dbReference type="ARBA" id="ARBA00006339"/>
    </source>
</evidence>
<evidence type="ECO:0000313" key="11">
    <source>
        <dbReference type="Proteomes" id="UP000693970"/>
    </source>
</evidence>
<keyword evidence="4" id="KW-0812">Transmembrane</keyword>
<dbReference type="OrthoDB" id="206904at2759"/>
<dbReference type="PANTHER" id="PTHR12137">
    <property type="entry name" value="CARBOHYDRATE SULFOTRANSFERASE"/>
    <property type="match status" value="1"/>
</dbReference>
<evidence type="ECO:0000256" key="9">
    <source>
        <dbReference type="SAM" id="MobiDB-lite"/>
    </source>
</evidence>
<reference evidence="10" key="1">
    <citation type="journal article" date="2021" name="Sci. Rep.">
        <title>Diploid genomic architecture of Nitzschia inconspicua, an elite biomass production diatom.</title>
        <authorList>
            <person name="Oliver A."/>
            <person name="Podell S."/>
            <person name="Pinowska A."/>
            <person name="Traller J.C."/>
            <person name="Smith S.R."/>
            <person name="McClure R."/>
            <person name="Beliaev A."/>
            <person name="Bohutskyi P."/>
            <person name="Hill E.A."/>
            <person name="Rabines A."/>
            <person name="Zheng H."/>
            <person name="Allen L.Z."/>
            <person name="Kuo A."/>
            <person name="Grigoriev I.V."/>
            <person name="Allen A.E."/>
            <person name="Hazlebeck D."/>
            <person name="Allen E.E."/>
        </authorList>
    </citation>
    <scope>NUCLEOTIDE SEQUENCE</scope>
    <source>
        <strain evidence="10">Hildebrandi</strain>
    </source>
</reference>
<dbReference type="PANTHER" id="PTHR12137:SF54">
    <property type="entry name" value="CARBOHYDRATE SULFOTRANSFERASE"/>
    <property type="match status" value="1"/>
</dbReference>
<reference evidence="10" key="2">
    <citation type="submission" date="2021-04" db="EMBL/GenBank/DDBJ databases">
        <authorList>
            <person name="Podell S."/>
        </authorList>
    </citation>
    <scope>NUCLEOTIDE SEQUENCE</scope>
    <source>
        <strain evidence="10">Hildebrandi</strain>
    </source>
</reference>
<evidence type="ECO:0000313" key="10">
    <source>
        <dbReference type="EMBL" id="KAG7350929.1"/>
    </source>
</evidence>
<dbReference type="EMBL" id="JAGRRH010000018">
    <property type="protein sequence ID" value="KAG7350929.1"/>
    <property type="molecule type" value="Genomic_DNA"/>
</dbReference>
<comment type="caution">
    <text evidence="10">The sequence shown here is derived from an EMBL/GenBank/DDBJ whole genome shotgun (WGS) entry which is preliminary data.</text>
</comment>
<sequence>MGTRLQVQHRSWQSSNNVKVQRQAGQRDRPLFPRHSALFCFYGTAEVAKRVQLHWPVTYIFNVRSDASRHVVIRKNIHDDLKSHGKPVTAPTVGSNSTTSLSSLNISELAKDLVILESSTNATHVEYLKQTLKSSSKIYRPGSWDGAGIVLEEYKLILFTQGKVACTVFKQLARRMMGLRDWKVHNEPHIPHNPQKNGLLYLYHYPPTVALAIMISPGWTRALFVRDPKERTLSAYLDKGAKKKGLYVTKHCCKKELQAKNMDANFTTCGERASSSFLAFLQLVQKECCCDPHWDKQSNRIDLDFRPYINFVGHFDHVQDEAKRLLDEVSARLDSGQDLWKEFGACGWGSTGNDAIFAKSTHARHQTSAITKLQQYYNRSVETLVDAIYKNDYDDPLLNFEPFHLSEKD</sequence>
<gene>
    <name evidence="10" type="ORF">IV203_010289</name>
</gene>
<evidence type="ECO:0000256" key="6">
    <source>
        <dbReference type="ARBA" id="ARBA00023034"/>
    </source>
</evidence>
<keyword evidence="6" id="KW-0333">Golgi apparatus</keyword>
<proteinExistence type="inferred from homology"/>
<keyword evidence="7" id="KW-0472">Membrane</keyword>
<dbReference type="Proteomes" id="UP000693970">
    <property type="component" value="Unassembled WGS sequence"/>
</dbReference>
<evidence type="ECO:0000256" key="4">
    <source>
        <dbReference type="ARBA" id="ARBA00022692"/>
    </source>
</evidence>
<dbReference type="InterPro" id="IPR005331">
    <property type="entry name" value="Sulfotransferase"/>
</dbReference>
<name>A0A9K3KVT2_9STRA</name>
<accession>A0A9K3KVT2</accession>
<dbReference type="GO" id="GO:0000139">
    <property type="term" value="C:Golgi membrane"/>
    <property type="evidence" value="ECO:0007669"/>
    <property type="project" value="UniProtKB-SubCell"/>
</dbReference>
<dbReference type="Pfam" id="PF03567">
    <property type="entry name" value="Sulfotransfer_2"/>
    <property type="match status" value="1"/>
</dbReference>
<comment type="similarity">
    <text evidence="2">Belongs to the sulfotransferase 2 family.</text>
</comment>
<feature type="region of interest" description="Disordered" evidence="9">
    <location>
        <begin position="1"/>
        <end position="27"/>
    </location>
</feature>
<keyword evidence="5" id="KW-1133">Transmembrane helix</keyword>
<keyword evidence="3" id="KW-0808">Transferase</keyword>
<dbReference type="GO" id="GO:0008146">
    <property type="term" value="F:sulfotransferase activity"/>
    <property type="evidence" value="ECO:0007669"/>
    <property type="project" value="InterPro"/>
</dbReference>
<feature type="compositionally biased region" description="Polar residues" evidence="9">
    <location>
        <begin position="1"/>
        <end position="24"/>
    </location>
</feature>
<evidence type="ECO:0000256" key="3">
    <source>
        <dbReference type="ARBA" id="ARBA00022679"/>
    </source>
</evidence>
<dbReference type="GO" id="GO:0016051">
    <property type="term" value="P:carbohydrate biosynthetic process"/>
    <property type="evidence" value="ECO:0007669"/>
    <property type="project" value="InterPro"/>
</dbReference>
<keyword evidence="8" id="KW-0325">Glycoprotein</keyword>